<dbReference type="STRING" id="1122192.SAMN02745673_03521"/>
<dbReference type="Gene3D" id="2.50.20.20">
    <property type="match status" value="1"/>
</dbReference>
<proteinExistence type="predicted"/>
<evidence type="ECO:0008006" key="4">
    <source>
        <dbReference type="Google" id="ProtNLM"/>
    </source>
</evidence>
<evidence type="ECO:0000256" key="1">
    <source>
        <dbReference type="SAM" id="MobiDB-lite"/>
    </source>
</evidence>
<reference evidence="2 3" key="1">
    <citation type="submission" date="2017-02" db="EMBL/GenBank/DDBJ databases">
        <authorList>
            <person name="Peterson S.W."/>
        </authorList>
    </citation>
    <scope>NUCLEOTIDE SEQUENCE [LARGE SCALE GENOMIC DNA]</scope>
    <source>
        <strain evidence="2 3">DSM 45154</strain>
    </source>
</reference>
<dbReference type="AlphaFoldDB" id="A0A1T4SG21"/>
<keyword evidence="3" id="KW-1185">Reference proteome</keyword>
<dbReference type="Proteomes" id="UP000190637">
    <property type="component" value="Unassembled WGS sequence"/>
</dbReference>
<sequence length="402" mass="42244">MAPAETTRQRPRGPFVTVAAAAALTFGAAGCAIDLSHWRPGAEEEASPSPTPVEAAPLLESALDQLAEAPAVRLQGQFADSDGQPRESTLLVADSGATSGTVDVDGTEVQVTQVDGRMFLSADDSYWLTQSLYDNPDSDSYAEHWVQVRPEVLGIDPQTVLAPAELAEILRAQAPDGGTATEEKLDGNPVYRIDLANGKMWLDKEAPHDLLRMEITDLAPTEGEAPAIRTAFNLSQPDQADLETFYDDLIALTEDDLTSARDSRLIVQWEGELSLDCETGGACSVSGTVTDMSDSDSGTVLVRMDATMNNAELGEKKCNDSAALEAGGTVDLSCGVDYALAPSANPQSYEIEGEALLSTRALSGSAAEELPAKLKDQREATLAKVDGGAGQSPEASASPSGN</sequence>
<accession>A0A1T4SG21</accession>
<feature type="region of interest" description="Disordered" evidence="1">
    <location>
        <begin position="381"/>
        <end position="402"/>
    </location>
</feature>
<name>A0A1T4SG21_9ACTN</name>
<protein>
    <recommendedName>
        <fullName evidence="4">Lipoprotein</fullName>
    </recommendedName>
</protein>
<gene>
    <name evidence="2" type="ORF">SAMN02745673_03521</name>
</gene>
<dbReference type="EMBL" id="FUWS01000009">
    <property type="protein sequence ID" value="SKA27129.1"/>
    <property type="molecule type" value="Genomic_DNA"/>
</dbReference>
<feature type="compositionally biased region" description="Polar residues" evidence="1">
    <location>
        <begin position="393"/>
        <end position="402"/>
    </location>
</feature>
<evidence type="ECO:0000313" key="2">
    <source>
        <dbReference type="EMBL" id="SKA27129.1"/>
    </source>
</evidence>
<organism evidence="2 3">
    <name type="scientific">Marinactinospora thermotolerans DSM 45154</name>
    <dbReference type="NCBI Taxonomy" id="1122192"/>
    <lineage>
        <taxon>Bacteria</taxon>
        <taxon>Bacillati</taxon>
        <taxon>Actinomycetota</taxon>
        <taxon>Actinomycetes</taxon>
        <taxon>Streptosporangiales</taxon>
        <taxon>Nocardiopsidaceae</taxon>
        <taxon>Marinactinospora</taxon>
    </lineage>
</organism>
<evidence type="ECO:0000313" key="3">
    <source>
        <dbReference type="Proteomes" id="UP000190637"/>
    </source>
</evidence>